<accession>A0A0D7K9X8</accession>
<comment type="caution">
    <text evidence="1">The sequence shown here is derived from an EMBL/GenBank/DDBJ whole genome shotgun (WGS) entry which is preliminary data.</text>
</comment>
<sequence length="71" mass="7922">MVLKAFKLALEYAQMALSALFHRPVITADVCIAGCPIRIQKHYWRRVGRVFVGVQLGLAKLNFSNDAVAMC</sequence>
<protein>
    <submittedName>
        <fullName evidence="1">Uncharacterized protein</fullName>
    </submittedName>
</protein>
<dbReference type="AlphaFoldDB" id="A0A0D7K9X8"/>
<name>A0A0D7K9X8_9BURK</name>
<evidence type="ECO:0000313" key="2">
    <source>
        <dbReference type="Proteomes" id="UP000032566"/>
    </source>
</evidence>
<proteinExistence type="predicted"/>
<evidence type="ECO:0000313" key="1">
    <source>
        <dbReference type="EMBL" id="KJA11120.1"/>
    </source>
</evidence>
<organism evidence="1 2">
    <name type="scientific">Acidovorax temperans</name>
    <dbReference type="NCBI Taxonomy" id="80878"/>
    <lineage>
        <taxon>Bacteria</taxon>
        <taxon>Pseudomonadati</taxon>
        <taxon>Pseudomonadota</taxon>
        <taxon>Betaproteobacteria</taxon>
        <taxon>Burkholderiales</taxon>
        <taxon>Comamonadaceae</taxon>
        <taxon>Acidovorax</taxon>
    </lineage>
</organism>
<reference evidence="1 2" key="1">
    <citation type="submission" date="2014-12" db="EMBL/GenBank/DDBJ databases">
        <title>Isolation of bacteria from lake water.</title>
        <authorList>
            <person name="Sheng K.-Y."/>
            <person name="Chin P.-S."/>
            <person name="Chan K.-G."/>
            <person name="Tan G.S."/>
        </authorList>
    </citation>
    <scope>NUCLEOTIDE SEQUENCE [LARGE SCALE GENOMIC DNA]</scope>
    <source>
        <strain evidence="1 2">KY4</strain>
    </source>
</reference>
<gene>
    <name evidence="1" type="ORF">RP29_07505</name>
</gene>
<dbReference type="EMBL" id="JXYQ01000020">
    <property type="protein sequence ID" value="KJA11120.1"/>
    <property type="molecule type" value="Genomic_DNA"/>
</dbReference>
<dbReference type="PATRIC" id="fig|80878.5.peg.1009"/>
<dbReference type="Proteomes" id="UP000032566">
    <property type="component" value="Unassembled WGS sequence"/>
</dbReference>
<keyword evidence="2" id="KW-1185">Reference proteome</keyword>